<dbReference type="AlphaFoldDB" id="A0ABD5NUT8"/>
<sequence length="90" mass="9718">MSAMFTDDDVGKPVVNESGDQIGIVSAIEHGTPRIEPDPGTIDTVKAKLGWEEMDEETYPLQEQAVDRVTDDEIRLKGDLSNVGGTDTGL</sequence>
<dbReference type="GeneID" id="71855196"/>
<evidence type="ECO:0000313" key="2">
    <source>
        <dbReference type="Proteomes" id="UP001595821"/>
    </source>
</evidence>
<proteinExistence type="predicted"/>
<evidence type="ECO:0008006" key="3">
    <source>
        <dbReference type="Google" id="ProtNLM"/>
    </source>
</evidence>
<accession>A0ABD5NUT8</accession>
<name>A0ABD5NUT8_9EURY</name>
<reference evidence="1 2" key="1">
    <citation type="journal article" date="2014" name="Int. J. Syst. Evol. Microbiol.">
        <title>Complete genome sequence of Corynebacterium casei LMG S-19264T (=DSM 44701T), isolated from a smear-ripened cheese.</title>
        <authorList>
            <consortium name="US DOE Joint Genome Institute (JGI-PGF)"/>
            <person name="Walter F."/>
            <person name="Albersmeier A."/>
            <person name="Kalinowski J."/>
            <person name="Ruckert C."/>
        </authorList>
    </citation>
    <scope>NUCLEOTIDE SEQUENCE [LARGE SCALE GENOMIC DNA]</scope>
    <source>
        <strain evidence="1 2">IBRC-M 10912</strain>
    </source>
</reference>
<protein>
    <recommendedName>
        <fullName evidence="3">PRC-barrel domain containing protein</fullName>
    </recommendedName>
</protein>
<comment type="caution">
    <text evidence="1">The sequence shown here is derived from an EMBL/GenBank/DDBJ whole genome shotgun (WGS) entry which is preliminary data.</text>
</comment>
<dbReference type="EMBL" id="JBHSDJ010000003">
    <property type="protein sequence ID" value="MFC4245849.1"/>
    <property type="molecule type" value="Genomic_DNA"/>
</dbReference>
<evidence type="ECO:0000313" key="1">
    <source>
        <dbReference type="EMBL" id="MFC4245849.1"/>
    </source>
</evidence>
<dbReference type="RefSeq" id="WP_246968596.1">
    <property type="nucleotide sequence ID" value="NZ_CP095397.1"/>
</dbReference>
<dbReference type="Proteomes" id="UP001595821">
    <property type="component" value="Unassembled WGS sequence"/>
</dbReference>
<organism evidence="1 2">
    <name type="scientific">Natribaculum luteum</name>
    <dbReference type="NCBI Taxonomy" id="1586232"/>
    <lineage>
        <taxon>Archaea</taxon>
        <taxon>Methanobacteriati</taxon>
        <taxon>Methanobacteriota</taxon>
        <taxon>Stenosarchaea group</taxon>
        <taxon>Halobacteria</taxon>
        <taxon>Halobacteriales</taxon>
        <taxon>Natrialbaceae</taxon>
        <taxon>Natribaculum</taxon>
    </lineage>
</organism>
<gene>
    <name evidence="1" type="ORF">ACFOZ7_02320</name>
</gene>